<protein>
    <submittedName>
        <fullName evidence="2">DUF1540 domain-containing protein</fullName>
    </submittedName>
</protein>
<dbReference type="EMBL" id="JBHTLU010000034">
    <property type="protein sequence ID" value="MFD1223379.1"/>
    <property type="molecule type" value="Genomic_DNA"/>
</dbReference>
<evidence type="ECO:0000313" key="2">
    <source>
        <dbReference type="EMBL" id="MFD1223379.1"/>
    </source>
</evidence>
<comment type="caution">
    <text evidence="2">The sequence shown here is derived from an EMBL/GenBank/DDBJ whole genome shotgun (WGS) entry which is preliminary data.</text>
</comment>
<dbReference type="InterPro" id="IPR011437">
    <property type="entry name" value="DUF1540"/>
</dbReference>
<reference evidence="3" key="1">
    <citation type="journal article" date="2019" name="Int. J. Syst. Evol. Microbiol.">
        <title>The Global Catalogue of Microorganisms (GCM) 10K type strain sequencing project: providing services to taxonomists for standard genome sequencing and annotation.</title>
        <authorList>
            <consortium name="The Broad Institute Genomics Platform"/>
            <consortium name="The Broad Institute Genome Sequencing Center for Infectious Disease"/>
            <person name="Wu L."/>
            <person name="Ma J."/>
        </authorList>
    </citation>
    <scope>NUCLEOTIDE SEQUENCE [LARGE SCALE GENOMIC DNA]</scope>
    <source>
        <strain evidence="3">CCUG 53270</strain>
    </source>
</reference>
<evidence type="ECO:0000259" key="1">
    <source>
        <dbReference type="Pfam" id="PF07561"/>
    </source>
</evidence>
<name>A0ABW3USS1_9BACL</name>
<accession>A0ABW3USS1</accession>
<dbReference type="Proteomes" id="UP001597180">
    <property type="component" value="Unassembled WGS sequence"/>
</dbReference>
<feature type="domain" description="DUF1540" evidence="1">
    <location>
        <begin position="4"/>
        <end position="63"/>
    </location>
</feature>
<organism evidence="2 3">
    <name type="scientific">Paenibacillus vulneris</name>
    <dbReference type="NCBI Taxonomy" id="1133364"/>
    <lineage>
        <taxon>Bacteria</taxon>
        <taxon>Bacillati</taxon>
        <taxon>Bacillota</taxon>
        <taxon>Bacilli</taxon>
        <taxon>Bacillales</taxon>
        <taxon>Paenibacillaceae</taxon>
        <taxon>Paenibacillus</taxon>
    </lineage>
</organism>
<dbReference type="RefSeq" id="WP_079910525.1">
    <property type="nucleotide sequence ID" value="NZ_BAABJG010000022.1"/>
</dbReference>
<proteinExistence type="predicted"/>
<gene>
    <name evidence="2" type="ORF">ACFQ4B_24975</name>
</gene>
<sequence length="68" mass="7757">MPDVRCSVSNCNFWAEGNQCAAKSIMIEIDKHANDQYDSEFAQDFDDHQDRAGSVRSTCCHTFQPKKK</sequence>
<dbReference type="Pfam" id="PF07561">
    <property type="entry name" value="DUF1540"/>
    <property type="match status" value="1"/>
</dbReference>
<evidence type="ECO:0000313" key="3">
    <source>
        <dbReference type="Proteomes" id="UP001597180"/>
    </source>
</evidence>
<keyword evidence="3" id="KW-1185">Reference proteome</keyword>